<organism evidence="1 2">
    <name type="scientific">Bifidobacterium aquikefiri</name>
    <dbReference type="NCBI Taxonomy" id="1653207"/>
    <lineage>
        <taxon>Bacteria</taxon>
        <taxon>Bacillati</taxon>
        <taxon>Actinomycetota</taxon>
        <taxon>Actinomycetes</taxon>
        <taxon>Bifidobacteriales</taxon>
        <taxon>Bifidobacteriaceae</taxon>
        <taxon>Bifidobacterium</taxon>
    </lineage>
</organism>
<reference evidence="1 2" key="1">
    <citation type="journal article" date="2017" name="BMC Genomics">
        <title>Comparative genomic and phylogenomic analyses of the Bifidobacteriaceae family.</title>
        <authorList>
            <person name="Lugli G.A."/>
            <person name="Milani C."/>
            <person name="Turroni F."/>
            <person name="Duranti S."/>
            <person name="Mancabelli L."/>
            <person name="Mangifesta M."/>
            <person name="Ferrario C."/>
            <person name="Modesto M."/>
            <person name="Mattarelli P."/>
            <person name="Jiri K."/>
            <person name="van Sinderen D."/>
            <person name="Ventura M."/>
        </authorList>
    </citation>
    <scope>NUCLEOTIDE SEQUENCE [LARGE SCALE GENOMIC DNA]</scope>
    <source>
        <strain evidence="1 2">LMG 28769</strain>
    </source>
</reference>
<evidence type="ECO:0000313" key="1">
    <source>
        <dbReference type="EMBL" id="OZG65550.1"/>
    </source>
</evidence>
<accession>A0A261G2A9</accession>
<dbReference type="EMBL" id="MWXA01000008">
    <property type="protein sequence ID" value="OZG65550.1"/>
    <property type="molecule type" value="Genomic_DNA"/>
</dbReference>
<name>A0A261G2A9_9BIFI</name>
<proteinExistence type="predicted"/>
<dbReference type="AlphaFoldDB" id="A0A261G2A9"/>
<sequence length="77" mass="7907">MQASEIDLLKALKQPETGAANLTGRVGTVASTSPVTATVDSVTIPCRQIAGQTLTVGQPCVLITFGIGTKPLLIQTN</sequence>
<protein>
    <submittedName>
        <fullName evidence="1">Uncharacterized protein</fullName>
    </submittedName>
</protein>
<dbReference type="GeneID" id="98296387"/>
<dbReference type="Proteomes" id="UP000216451">
    <property type="component" value="Unassembled WGS sequence"/>
</dbReference>
<comment type="caution">
    <text evidence="1">The sequence shown here is derived from an EMBL/GenBank/DDBJ whole genome shotgun (WGS) entry which is preliminary data.</text>
</comment>
<keyword evidence="2" id="KW-1185">Reference proteome</keyword>
<evidence type="ECO:0000313" key="2">
    <source>
        <dbReference type="Proteomes" id="UP000216451"/>
    </source>
</evidence>
<gene>
    <name evidence="1" type="ORF">BAQU_1733</name>
</gene>
<dbReference type="RefSeq" id="WP_094694786.1">
    <property type="nucleotide sequence ID" value="NZ_CALENZ010000040.1"/>
</dbReference>